<dbReference type="InterPro" id="IPR013830">
    <property type="entry name" value="SGNH_hydro"/>
</dbReference>
<name>A0A177L0Y8_9BACI</name>
<dbReference type="InterPro" id="IPR051465">
    <property type="entry name" value="Cell_Envelope_Struct_Comp"/>
</dbReference>
<sequence length="422" mass="45390">MKKIFSVFLASLLFIAAFLTPSAGAATAKEDYVALGDSIAAGQTPNKTIGTGYTDMIKAGLSEQDALGSYTKEYATSGDVSGTLVEKLKRADVKAAVQQAELVTISIGANDLLNLVKSGNLNLGTASATLDQIKTNLASSIRTIQSLNPNAKVYVFGYYFPYPHMEEGEQKSNYQLAFSVFNGGLKTTTESTGAVFVEVDSYFKPEYLPNKADVHPDEAGYKVFADQFFKVWKNSTIPDPEQEKAPFTDISKLGSQARIAIMKLAEAGVINGNIDGTFAPKSNITRAETAIILSRALGETGTAPNPGFSDVSSKMKSYAAIAKLTEAGVFAKAPKFNPDKPLTRAQMARVLTQSLNLQAGASSIFNDVPVKHWANEEINAVYSHGIMSGGANAMFYPENNITREQFAITMYNVWSHSFIGTP</sequence>
<feature type="domain" description="SLH" evidence="3">
    <location>
        <begin position="308"/>
        <end position="360"/>
    </location>
</feature>
<feature type="domain" description="SLH" evidence="3">
    <location>
        <begin position="244"/>
        <end position="307"/>
    </location>
</feature>
<comment type="caution">
    <text evidence="4">The sequence shown here is derived from an EMBL/GenBank/DDBJ whole genome shotgun (WGS) entry which is preliminary data.</text>
</comment>
<evidence type="ECO:0000256" key="2">
    <source>
        <dbReference type="SAM" id="SignalP"/>
    </source>
</evidence>
<accession>A0A177L0Y8</accession>
<dbReference type="SUPFAM" id="SSF52266">
    <property type="entry name" value="SGNH hydrolase"/>
    <property type="match status" value="1"/>
</dbReference>
<dbReference type="Pfam" id="PF00395">
    <property type="entry name" value="SLH"/>
    <property type="match status" value="3"/>
</dbReference>
<dbReference type="PANTHER" id="PTHR43308">
    <property type="entry name" value="OUTER MEMBRANE PROTEIN ALPHA-RELATED"/>
    <property type="match status" value="1"/>
</dbReference>
<dbReference type="Proteomes" id="UP000076935">
    <property type="component" value="Unassembled WGS sequence"/>
</dbReference>
<organism evidence="4 5">
    <name type="scientific">Domibacillus aminovorans</name>
    <dbReference type="NCBI Taxonomy" id="29332"/>
    <lineage>
        <taxon>Bacteria</taxon>
        <taxon>Bacillati</taxon>
        <taxon>Bacillota</taxon>
        <taxon>Bacilli</taxon>
        <taxon>Bacillales</taxon>
        <taxon>Bacillaceae</taxon>
        <taxon>Domibacillus</taxon>
    </lineage>
</organism>
<dbReference type="EMBL" id="LQWY01000067">
    <property type="protein sequence ID" value="OAH59034.1"/>
    <property type="molecule type" value="Genomic_DNA"/>
</dbReference>
<evidence type="ECO:0000313" key="5">
    <source>
        <dbReference type="Proteomes" id="UP000076935"/>
    </source>
</evidence>
<dbReference type="PROSITE" id="PS51272">
    <property type="entry name" value="SLH"/>
    <property type="match status" value="3"/>
</dbReference>
<feature type="domain" description="SLH" evidence="3">
    <location>
        <begin position="361"/>
        <end position="422"/>
    </location>
</feature>
<keyword evidence="5" id="KW-1185">Reference proteome</keyword>
<keyword evidence="1 2" id="KW-0732">Signal</keyword>
<dbReference type="InterPro" id="IPR036514">
    <property type="entry name" value="SGNH_hydro_sf"/>
</dbReference>
<dbReference type="AlphaFoldDB" id="A0A177L0Y8"/>
<feature type="chain" id="PRO_5008066551" description="SLH domain-containing protein" evidence="2">
    <location>
        <begin position="26"/>
        <end position="422"/>
    </location>
</feature>
<evidence type="ECO:0000313" key="4">
    <source>
        <dbReference type="EMBL" id="OAH59034.1"/>
    </source>
</evidence>
<reference evidence="4 5" key="1">
    <citation type="submission" date="2016-01" db="EMBL/GenBank/DDBJ databases">
        <title>Investigation of taxonomic status of Bacillus aminovorans.</title>
        <authorList>
            <person name="Verma A."/>
            <person name="Pal Y."/>
            <person name="Krishnamurthi S."/>
        </authorList>
    </citation>
    <scope>NUCLEOTIDE SEQUENCE [LARGE SCALE GENOMIC DNA]</scope>
    <source>
        <strain evidence="4 5">DSM 1314</strain>
    </source>
</reference>
<protein>
    <recommendedName>
        <fullName evidence="3">SLH domain-containing protein</fullName>
    </recommendedName>
</protein>
<gene>
    <name evidence="4" type="ORF">AWH49_05065</name>
</gene>
<dbReference type="Gene3D" id="3.40.50.1110">
    <property type="entry name" value="SGNH hydrolase"/>
    <property type="match status" value="1"/>
</dbReference>
<dbReference type="Pfam" id="PF13472">
    <property type="entry name" value="Lipase_GDSL_2"/>
    <property type="match status" value="1"/>
</dbReference>
<evidence type="ECO:0000256" key="1">
    <source>
        <dbReference type="ARBA" id="ARBA00022729"/>
    </source>
</evidence>
<dbReference type="RefSeq" id="WP_063966751.1">
    <property type="nucleotide sequence ID" value="NZ_JBCNAN010000007.1"/>
</dbReference>
<proteinExistence type="predicted"/>
<evidence type="ECO:0000259" key="3">
    <source>
        <dbReference type="PROSITE" id="PS51272"/>
    </source>
</evidence>
<feature type="signal peptide" evidence="2">
    <location>
        <begin position="1"/>
        <end position="25"/>
    </location>
</feature>
<dbReference type="STRING" id="29332.AWH48_08185"/>
<dbReference type="InterPro" id="IPR001119">
    <property type="entry name" value="SLH_dom"/>
</dbReference>